<organism evidence="1 2">
    <name type="scientific">Candidatus Wallbacteria bacterium HGW-Wallbacteria-1</name>
    <dbReference type="NCBI Taxonomy" id="2013854"/>
    <lineage>
        <taxon>Bacteria</taxon>
        <taxon>Candidatus Walliibacteriota</taxon>
    </lineage>
</organism>
<proteinExistence type="predicted"/>
<dbReference type="EMBL" id="PGXC01000037">
    <property type="protein sequence ID" value="PKK88687.1"/>
    <property type="molecule type" value="Genomic_DNA"/>
</dbReference>
<accession>A0A2N1PK20</accession>
<evidence type="ECO:0000313" key="2">
    <source>
        <dbReference type="Proteomes" id="UP000233256"/>
    </source>
</evidence>
<dbReference type="Proteomes" id="UP000233256">
    <property type="component" value="Unassembled WGS sequence"/>
</dbReference>
<sequence length="120" mass="13853">MPMSMDQKLLDFLVADRYSALLGDEAEEWFLICEDSAGVDEYFENGGDCSEEGGGKAAVMSRDIHGDGNFVLRHEDGNELRKERYRPFFRSEYGDRYRDETGERSLWGNWLRDLQGERVA</sequence>
<name>A0A2N1PK20_9BACT</name>
<comment type="caution">
    <text evidence="1">The sequence shown here is derived from an EMBL/GenBank/DDBJ whole genome shotgun (WGS) entry which is preliminary data.</text>
</comment>
<evidence type="ECO:0000313" key="1">
    <source>
        <dbReference type="EMBL" id="PKK88687.1"/>
    </source>
</evidence>
<gene>
    <name evidence="1" type="ORF">CVV64_17750</name>
</gene>
<protein>
    <submittedName>
        <fullName evidence="1">Uncharacterized protein</fullName>
    </submittedName>
</protein>
<dbReference type="AlphaFoldDB" id="A0A2N1PK20"/>
<reference evidence="1 2" key="1">
    <citation type="journal article" date="2017" name="ISME J.">
        <title>Potential for microbial H2 and metal transformations associated with novel bacteria and archaea in deep terrestrial subsurface sediments.</title>
        <authorList>
            <person name="Hernsdorf A.W."/>
            <person name="Amano Y."/>
            <person name="Miyakawa K."/>
            <person name="Ise K."/>
            <person name="Suzuki Y."/>
            <person name="Anantharaman K."/>
            <person name="Probst A."/>
            <person name="Burstein D."/>
            <person name="Thomas B.C."/>
            <person name="Banfield J.F."/>
        </authorList>
    </citation>
    <scope>NUCLEOTIDE SEQUENCE [LARGE SCALE GENOMIC DNA]</scope>
    <source>
        <strain evidence="1">HGW-Wallbacteria-1</strain>
    </source>
</reference>